<evidence type="ECO:0000259" key="1">
    <source>
        <dbReference type="Pfam" id="PF18765"/>
    </source>
</evidence>
<evidence type="ECO:0000313" key="2">
    <source>
        <dbReference type="EMBL" id="EAX47304.1"/>
    </source>
</evidence>
<proteinExistence type="predicted"/>
<reference evidence="2 3" key="1">
    <citation type="submission" date="2007-01" db="EMBL/GenBank/DDBJ databases">
        <title>Annotation of the draft genome assembly of Thermosinus carboxydivorans Nor1.</title>
        <authorList>
            <consortium name="US DOE Joint Genome Institute (JGI-ORNL)"/>
            <person name="Larimer F."/>
            <person name="Land M."/>
            <person name="Hauser L."/>
        </authorList>
    </citation>
    <scope>NUCLEOTIDE SEQUENCE [LARGE SCALE GENOMIC DNA]</scope>
    <source>
        <strain evidence="2 3">Nor1</strain>
    </source>
</reference>
<dbReference type="eggNOG" id="COG5260">
    <property type="taxonomic scope" value="Bacteria"/>
</dbReference>
<sequence length="103" mass="11686">MTHYQALGPITDYLVKNYSPEKIIVFGSCARRAVRPHSDIDLCLVLPAADKRQLRAEIGRGLMELIDYDVDLIIMTPEEWERDAYRSGTFAGLIREKGVVLYG</sequence>
<dbReference type="EMBL" id="AAWL01000011">
    <property type="protein sequence ID" value="EAX47304.1"/>
    <property type="molecule type" value="Genomic_DNA"/>
</dbReference>
<dbReference type="SUPFAM" id="SSF81301">
    <property type="entry name" value="Nucleotidyltransferase"/>
    <property type="match status" value="1"/>
</dbReference>
<keyword evidence="3" id="KW-1185">Reference proteome</keyword>
<dbReference type="PANTHER" id="PTHR33933">
    <property type="entry name" value="NUCLEOTIDYLTRANSFERASE"/>
    <property type="match status" value="1"/>
</dbReference>
<dbReference type="Gene3D" id="3.30.460.10">
    <property type="entry name" value="Beta Polymerase, domain 2"/>
    <property type="match status" value="1"/>
</dbReference>
<feature type="domain" description="Polymerase beta nucleotidyltransferase" evidence="1">
    <location>
        <begin position="10"/>
        <end position="76"/>
    </location>
</feature>
<dbReference type="Pfam" id="PF18765">
    <property type="entry name" value="Polbeta"/>
    <property type="match status" value="1"/>
</dbReference>
<dbReference type="CDD" id="cd05403">
    <property type="entry name" value="NT_KNTase_like"/>
    <property type="match status" value="1"/>
</dbReference>
<dbReference type="OrthoDB" id="9814975at2"/>
<protein>
    <submittedName>
        <fullName evidence="2">DNA polymerase, beta domain protein region</fullName>
    </submittedName>
</protein>
<dbReference type="InterPro" id="IPR043519">
    <property type="entry name" value="NT_sf"/>
</dbReference>
<organism evidence="2 3">
    <name type="scientific">Thermosinus carboxydivorans Nor1</name>
    <dbReference type="NCBI Taxonomy" id="401526"/>
    <lineage>
        <taxon>Bacteria</taxon>
        <taxon>Bacillati</taxon>
        <taxon>Bacillota</taxon>
        <taxon>Negativicutes</taxon>
        <taxon>Selenomonadales</taxon>
        <taxon>Sporomusaceae</taxon>
        <taxon>Thermosinus</taxon>
    </lineage>
</organism>
<dbReference type="PANTHER" id="PTHR33933:SF1">
    <property type="entry name" value="PROTEIN ADENYLYLTRANSFERASE MNTA-RELATED"/>
    <property type="match status" value="1"/>
</dbReference>
<reference evidence="2 3" key="2">
    <citation type="submission" date="2007-01" db="EMBL/GenBank/DDBJ databases">
        <title>Sequencing of the draft genome and assembly of Thermosinus carboxydivorans Nor1.</title>
        <authorList>
            <consortium name="US DOE Joint Genome Institute (JGI-PGF)"/>
            <person name="Copeland A."/>
            <person name="Lucas S."/>
            <person name="Lapidus A."/>
            <person name="Barry K."/>
            <person name="Glavina del Rio T."/>
            <person name="Dalin E."/>
            <person name="Tice H."/>
            <person name="Bruce D."/>
            <person name="Pitluck S."/>
            <person name="Richardson P."/>
        </authorList>
    </citation>
    <scope>NUCLEOTIDE SEQUENCE [LARGE SCALE GENOMIC DNA]</scope>
    <source>
        <strain evidence="2 3">Nor1</strain>
    </source>
</reference>
<gene>
    <name evidence="2" type="ORF">TcarDRAFT_1322</name>
</gene>
<accession>A1HRH3</accession>
<name>A1HRH3_9FIRM</name>
<evidence type="ECO:0000313" key="3">
    <source>
        <dbReference type="Proteomes" id="UP000005139"/>
    </source>
</evidence>
<dbReference type="AlphaFoldDB" id="A1HRH3"/>
<dbReference type="InterPro" id="IPR052548">
    <property type="entry name" value="Type_VII_TA_antitoxin"/>
</dbReference>
<dbReference type="Proteomes" id="UP000005139">
    <property type="component" value="Unassembled WGS sequence"/>
</dbReference>
<dbReference type="InterPro" id="IPR041633">
    <property type="entry name" value="Polbeta"/>
</dbReference>
<dbReference type="RefSeq" id="WP_007289631.1">
    <property type="nucleotide sequence ID" value="NZ_AAWL01000011.1"/>
</dbReference>
<comment type="caution">
    <text evidence="2">The sequence shown here is derived from an EMBL/GenBank/DDBJ whole genome shotgun (WGS) entry which is preliminary data.</text>
</comment>